<comment type="subcellular location">
    <subcellularLocation>
        <location evidence="1">Nucleus</location>
    </subcellularLocation>
</comment>
<evidence type="ECO:0000313" key="13">
    <source>
        <dbReference type="Proteomes" id="UP001362999"/>
    </source>
</evidence>
<feature type="domain" description="Arb2-like" evidence="11">
    <location>
        <begin position="428"/>
        <end position="581"/>
    </location>
</feature>
<feature type="domain" description="Histone deacetylase" evidence="10">
    <location>
        <begin position="59"/>
        <end position="311"/>
    </location>
</feature>
<reference evidence="12 13" key="1">
    <citation type="journal article" date="2024" name="J Genomics">
        <title>Draft genome sequencing and assembly of Favolaschia claudopus CIRM-BRFM 2984 isolated from oak limbs.</title>
        <authorList>
            <person name="Navarro D."/>
            <person name="Drula E."/>
            <person name="Chaduli D."/>
            <person name="Cazenave R."/>
            <person name="Ahrendt S."/>
            <person name="Wang J."/>
            <person name="Lipzen A."/>
            <person name="Daum C."/>
            <person name="Barry K."/>
            <person name="Grigoriev I.V."/>
            <person name="Favel A."/>
            <person name="Rosso M.N."/>
            <person name="Martin F."/>
        </authorList>
    </citation>
    <scope>NUCLEOTIDE SEQUENCE [LARGE SCALE GENOMIC DNA]</scope>
    <source>
        <strain evidence="12 13">CIRM-BRFM 2984</strain>
    </source>
</reference>
<dbReference type="PANTHER" id="PTHR10625">
    <property type="entry name" value="HISTONE DEACETYLASE HDAC1-RELATED"/>
    <property type="match status" value="1"/>
</dbReference>
<dbReference type="InterPro" id="IPR023696">
    <property type="entry name" value="Ureohydrolase_dom_sf"/>
</dbReference>
<dbReference type="EMBL" id="JAWWNJ010000004">
    <property type="protein sequence ID" value="KAK7057123.1"/>
    <property type="molecule type" value="Genomic_DNA"/>
</dbReference>
<dbReference type="Proteomes" id="UP001362999">
    <property type="component" value="Unassembled WGS sequence"/>
</dbReference>
<keyword evidence="5" id="KW-0378">Hydrolase</keyword>
<keyword evidence="6" id="KW-0156">Chromatin regulator</keyword>
<keyword evidence="4" id="KW-0678">Repressor</keyword>
<dbReference type="Pfam" id="PF00850">
    <property type="entry name" value="Hist_deacetyl"/>
    <property type="match status" value="1"/>
</dbReference>
<evidence type="ECO:0000313" key="12">
    <source>
        <dbReference type="EMBL" id="KAK7057123.1"/>
    </source>
</evidence>
<keyword evidence="7" id="KW-0805">Transcription regulation</keyword>
<organism evidence="12 13">
    <name type="scientific">Favolaschia claudopus</name>
    <dbReference type="NCBI Taxonomy" id="2862362"/>
    <lineage>
        <taxon>Eukaryota</taxon>
        <taxon>Fungi</taxon>
        <taxon>Dikarya</taxon>
        <taxon>Basidiomycota</taxon>
        <taxon>Agaricomycotina</taxon>
        <taxon>Agaricomycetes</taxon>
        <taxon>Agaricomycetidae</taxon>
        <taxon>Agaricales</taxon>
        <taxon>Marasmiineae</taxon>
        <taxon>Mycenaceae</taxon>
        <taxon>Favolaschia</taxon>
    </lineage>
</organism>
<dbReference type="AlphaFoldDB" id="A0AAW0DZU4"/>
<keyword evidence="8" id="KW-0804">Transcription</keyword>
<comment type="caution">
    <text evidence="12">The sequence shown here is derived from an EMBL/GenBank/DDBJ whole genome shotgun (WGS) entry which is preliminary data.</text>
</comment>
<dbReference type="GO" id="GO:0141221">
    <property type="term" value="F:histone deacetylase activity, hydrolytic mechanism"/>
    <property type="evidence" value="ECO:0007669"/>
    <property type="project" value="UniProtKB-EC"/>
</dbReference>
<dbReference type="InterPro" id="IPR023801">
    <property type="entry name" value="His_deacetylse_dom"/>
</dbReference>
<evidence type="ECO:0000256" key="2">
    <source>
        <dbReference type="ARBA" id="ARBA00007738"/>
    </source>
</evidence>
<proteinExistence type="inferred from homology"/>
<keyword evidence="13" id="KW-1185">Reference proteome</keyword>
<evidence type="ECO:0000259" key="11">
    <source>
        <dbReference type="Pfam" id="PF09757"/>
    </source>
</evidence>
<protein>
    <recommendedName>
        <fullName evidence="3">histone deacetylase</fullName>
        <ecNumber evidence="3">3.5.1.98</ecNumber>
    </recommendedName>
</protein>
<evidence type="ECO:0000259" key="10">
    <source>
        <dbReference type="Pfam" id="PF00850"/>
    </source>
</evidence>
<dbReference type="SUPFAM" id="SSF52768">
    <property type="entry name" value="Arginase/deacetylase"/>
    <property type="match status" value="1"/>
</dbReference>
<evidence type="ECO:0000256" key="6">
    <source>
        <dbReference type="ARBA" id="ARBA00022853"/>
    </source>
</evidence>
<sequence length="596" mass="66754">MDTDRMAVDSEFQPVYPPIQQPYSPDRVYPASPAPRASSVPLRRPMLLLFRSQIITLQEQRYFQLAQSTNKKLFSSTAHDFWDKVEAIQHMSKQEFVDSERYYEQLSLYICEATTLSARLSCGGVIEACLAVARGDLKKTFAVVRPPGHHAEPRNTWDSAFSTMWQSRQELVQQLTSIKKILILDWYVLMIQTVGNGTQRAFNDDPSVLYISLHRYERGVFYPCGPFGGLQSCGEGAGLGYSVNIPWPEKGWKIVMQSRWNSGQNWLSSPLAFDAAEGDDLGECLVSPAGYAHMPYMLAGLASGRLVVALEVRRLQSRSITKSALAVTEVIMGGSPPEMKPLIASEAGLKHKYWKCVSPKACEPQDETNSLAFSVPGNNTSVVPSFKHDMMQVPLVGADLENRFSAQSDIFQQETLVLLVHEFGNLRIDFSKELVTWVKAEKYSLLDVNLFPKPADQTFPQLRKDLLTYFSINMFRLCNATNIVLVGHGPGCEYLMDLIDARATTISKNVRAVVQVIVNDREWYRSHSFVALPSNHPLRSPDTRAKEIKKHGSLQRIDEEQSVKLMLKAFPAIKTFIKSQLSAGAGGSSAPSHMQY</sequence>
<name>A0AAW0DZU4_9AGAR</name>
<evidence type="ECO:0000256" key="3">
    <source>
        <dbReference type="ARBA" id="ARBA00012111"/>
    </source>
</evidence>
<dbReference type="PANTHER" id="PTHR10625:SF5">
    <property type="entry name" value="HISTONE DEACETYLASE"/>
    <property type="match status" value="1"/>
</dbReference>
<evidence type="ECO:0000256" key="1">
    <source>
        <dbReference type="ARBA" id="ARBA00004123"/>
    </source>
</evidence>
<dbReference type="GO" id="GO:0000118">
    <property type="term" value="C:histone deacetylase complex"/>
    <property type="evidence" value="ECO:0007669"/>
    <property type="project" value="TreeGrafter"/>
</dbReference>
<comment type="similarity">
    <text evidence="2">Belongs to the histone deacetylase family. HD type 2 subfamily.</text>
</comment>
<dbReference type="GO" id="GO:0040029">
    <property type="term" value="P:epigenetic regulation of gene expression"/>
    <property type="evidence" value="ECO:0007669"/>
    <property type="project" value="TreeGrafter"/>
</dbReference>
<dbReference type="InterPro" id="IPR037138">
    <property type="entry name" value="His_deacetylse_dom_sf"/>
</dbReference>
<keyword evidence="9" id="KW-0539">Nucleus</keyword>
<evidence type="ECO:0000256" key="4">
    <source>
        <dbReference type="ARBA" id="ARBA00022491"/>
    </source>
</evidence>
<dbReference type="EC" id="3.5.1.98" evidence="3"/>
<dbReference type="Gene3D" id="3.40.800.20">
    <property type="entry name" value="Histone deacetylase domain"/>
    <property type="match status" value="1"/>
</dbReference>
<evidence type="ECO:0000256" key="7">
    <source>
        <dbReference type="ARBA" id="ARBA00023015"/>
    </source>
</evidence>
<dbReference type="InterPro" id="IPR019154">
    <property type="entry name" value="Arb2-like_domain"/>
</dbReference>
<gene>
    <name evidence="12" type="ORF">R3P38DRAFT_2839440</name>
</gene>
<dbReference type="Pfam" id="PF09757">
    <property type="entry name" value="Arb2-like"/>
    <property type="match status" value="1"/>
</dbReference>
<evidence type="ECO:0000256" key="9">
    <source>
        <dbReference type="ARBA" id="ARBA00023242"/>
    </source>
</evidence>
<accession>A0AAW0DZU4</accession>
<evidence type="ECO:0000256" key="8">
    <source>
        <dbReference type="ARBA" id="ARBA00023163"/>
    </source>
</evidence>
<evidence type="ECO:0000256" key="5">
    <source>
        <dbReference type="ARBA" id="ARBA00022801"/>
    </source>
</evidence>